<organism evidence="1 2">
    <name type="scientific">Roseivirga seohaensis subsp. aquiponti</name>
    <dbReference type="NCBI Taxonomy" id="1566026"/>
    <lineage>
        <taxon>Bacteria</taxon>
        <taxon>Pseudomonadati</taxon>
        <taxon>Bacteroidota</taxon>
        <taxon>Cytophagia</taxon>
        <taxon>Cytophagales</taxon>
        <taxon>Roseivirgaceae</taxon>
        <taxon>Roseivirga</taxon>
    </lineage>
</organism>
<dbReference type="EMBL" id="JSVA01000007">
    <property type="protein sequence ID" value="KOF03425.1"/>
    <property type="molecule type" value="Genomic_DNA"/>
</dbReference>
<comment type="caution">
    <text evidence="1">The sequence shown here is derived from an EMBL/GenBank/DDBJ whole genome shotgun (WGS) entry which is preliminary data.</text>
</comment>
<reference evidence="2" key="1">
    <citation type="submission" date="2014-11" db="EMBL/GenBank/DDBJ databases">
        <title>Genome sequencing of Roseivirga sp. D-25.</title>
        <authorList>
            <person name="Selvaratnam C."/>
            <person name="Thevarajoo S."/>
            <person name="Goh K.M."/>
            <person name="Eee R."/>
            <person name="Chan K.-G."/>
            <person name="Chong C.S."/>
        </authorList>
    </citation>
    <scope>NUCLEOTIDE SEQUENCE [LARGE SCALE GENOMIC DNA]</scope>
    <source>
        <strain evidence="2">D-25</strain>
    </source>
</reference>
<protein>
    <recommendedName>
        <fullName evidence="3">DUF2851 domain-containing protein</fullName>
    </recommendedName>
</protein>
<dbReference type="OrthoDB" id="1005072at2"/>
<name>A0A0L8AML0_9BACT</name>
<evidence type="ECO:0000313" key="2">
    <source>
        <dbReference type="Proteomes" id="UP000036908"/>
    </source>
</evidence>
<gene>
    <name evidence="1" type="ORF">OB69_05905</name>
</gene>
<dbReference type="RefSeq" id="WP_071426728.1">
    <property type="nucleotide sequence ID" value="NZ_JSVA01000007.1"/>
</dbReference>
<dbReference type="AlphaFoldDB" id="A0A0L8AML0"/>
<proteinExistence type="predicted"/>
<keyword evidence="2" id="KW-1185">Reference proteome</keyword>
<dbReference type="InterPro" id="IPR021272">
    <property type="entry name" value="DUF2851"/>
</dbReference>
<evidence type="ECO:0000313" key="1">
    <source>
        <dbReference type="EMBL" id="KOF03425.1"/>
    </source>
</evidence>
<evidence type="ECO:0008006" key="3">
    <source>
        <dbReference type="Google" id="ProtNLM"/>
    </source>
</evidence>
<dbReference type="Pfam" id="PF11013">
    <property type="entry name" value="DUF2851"/>
    <property type="match status" value="1"/>
</dbReference>
<dbReference type="Proteomes" id="UP000036908">
    <property type="component" value="Unassembled WGS sequence"/>
</dbReference>
<accession>A0A0L8AML0</accession>
<dbReference type="PATRIC" id="fig|1566026.4.peg.3007"/>
<sequence>MLPESFLHFVWRYQYFNTSTLELVSGERLNITKTGNLNHLAGPDFKEAQVDIEGMQWYGSVEIHVKASDWYTHKHQDDPNYDNVILHVVWENDKQVLNSEGNPIPTLELKGLVKPMVLERYQSLIDNEDPIPCARHLNNTKSITRLSMLERALVERVEEKSNGFDSILEANAHNWEESAYQWLAKGFGFKTNANNMLRLAQSVPLKVLTKHSNQLFQIEALLFGQAGFLDVDVSDEYAYQLQKEYRFLKAKYELKQKIGYNEWHFSKVRPPNYPTIRIAQLAALVITYPHIFSFFSEIENRKEALDKLDVLQSDYWCTHYAIDKKLSKRLGGLTKKSKENIIVNTAIPFLAALAKYKDDSAYLDRALNLLSSMKAESNHITELWKSLGWNVSSAFDSQGLIQLHNAYCLPKKCIECNIGISLVRNPVTDHA</sequence>